<keyword evidence="2" id="KW-0012">Acyltransferase</keyword>
<dbReference type="SUPFAM" id="SSF82171">
    <property type="entry name" value="DPP6 N-terminal domain-like"/>
    <property type="match status" value="1"/>
</dbReference>
<dbReference type="EMBL" id="JAFLND010000003">
    <property type="protein sequence ID" value="MBO0331390.1"/>
    <property type="molecule type" value="Genomic_DNA"/>
</dbReference>
<dbReference type="Gene3D" id="3.40.630.30">
    <property type="match status" value="1"/>
</dbReference>
<evidence type="ECO:0000259" key="3">
    <source>
        <dbReference type="PROSITE" id="PS51186"/>
    </source>
</evidence>
<evidence type="ECO:0000256" key="2">
    <source>
        <dbReference type="ARBA" id="ARBA00023315"/>
    </source>
</evidence>
<keyword evidence="1" id="KW-0808">Transferase</keyword>
<comment type="caution">
    <text evidence="4">The sequence shown here is derived from an EMBL/GenBank/DDBJ whole genome shotgun (WGS) entry which is preliminary data.</text>
</comment>
<dbReference type="RefSeq" id="WP_207071761.1">
    <property type="nucleotide sequence ID" value="NZ_JAFLND010000003.1"/>
</dbReference>
<accession>A0ABS3EYY5</accession>
<feature type="domain" description="N-acetyltransferase" evidence="3">
    <location>
        <begin position="318"/>
        <end position="467"/>
    </location>
</feature>
<organism evidence="4 5">
    <name type="scientific">[Muricauda] lutisoli</name>
    <dbReference type="NCBI Taxonomy" id="2816035"/>
    <lineage>
        <taxon>Bacteria</taxon>
        <taxon>Pseudomonadati</taxon>
        <taxon>Bacteroidota</taxon>
        <taxon>Flavobacteriia</taxon>
        <taxon>Flavobacteriales</taxon>
        <taxon>Flavobacteriaceae</taxon>
        <taxon>Allomuricauda</taxon>
    </lineage>
</organism>
<proteinExistence type="predicted"/>
<dbReference type="PROSITE" id="PS51186">
    <property type="entry name" value="GNAT"/>
    <property type="match status" value="1"/>
</dbReference>
<dbReference type="InterPro" id="IPR011659">
    <property type="entry name" value="WD40"/>
</dbReference>
<protein>
    <submittedName>
        <fullName evidence="4">GNAT family N-acetyltransferase</fullName>
    </submittedName>
</protein>
<dbReference type="InterPro" id="IPR000182">
    <property type="entry name" value="GNAT_dom"/>
</dbReference>
<reference evidence="4 5" key="1">
    <citation type="submission" date="2021-03" db="EMBL/GenBank/DDBJ databases">
        <title>Muricauda sp. CAU 1631 isolated from Incheon.</title>
        <authorList>
            <person name="Kim W."/>
        </authorList>
    </citation>
    <scope>NUCLEOTIDE SEQUENCE [LARGE SCALE GENOMIC DNA]</scope>
    <source>
        <strain evidence="4 5">CAU 1631</strain>
    </source>
</reference>
<dbReference type="InterPro" id="IPR016181">
    <property type="entry name" value="Acyl_CoA_acyltransferase"/>
</dbReference>
<dbReference type="Pfam" id="PF07676">
    <property type="entry name" value="PD40"/>
    <property type="match status" value="1"/>
</dbReference>
<dbReference type="PANTHER" id="PTHR43072">
    <property type="entry name" value="N-ACETYLTRANSFERASE"/>
    <property type="match status" value="1"/>
</dbReference>
<dbReference type="CDD" id="cd04301">
    <property type="entry name" value="NAT_SF"/>
    <property type="match status" value="1"/>
</dbReference>
<dbReference type="SUPFAM" id="SSF55729">
    <property type="entry name" value="Acyl-CoA N-acyltransferases (Nat)"/>
    <property type="match status" value="1"/>
</dbReference>
<evidence type="ECO:0000313" key="5">
    <source>
        <dbReference type="Proteomes" id="UP000664163"/>
    </source>
</evidence>
<dbReference type="PANTHER" id="PTHR43072:SF23">
    <property type="entry name" value="UPF0039 PROTEIN C11D3.02C"/>
    <property type="match status" value="1"/>
</dbReference>
<gene>
    <name evidence="4" type="ORF">J0X13_12575</name>
</gene>
<dbReference type="Pfam" id="PF00583">
    <property type="entry name" value="Acetyltransf_1"/>
    <property type="match status" value="1"/>
</dbReference>
<keyword evidence="5" id="KW-1185">Reference proteome</keyword>
<sequence length="467" mass="53441">MNQIQSTVILSLLIFLISSCRESERSNLSLLDDQIPTDEPLVFGPGVVSIKEAKDFAITFSPEMDEMYFTRRKPEEDNEIYAMKLTDGKWSKPKSAFFTATEGWDFEPHINPKGDKLYFGSLRPLNDTVGSTGLHQWYSKKSVDGWSKPKPLEKPFVDRSVIMYLTSSENGNLYFTTGEKGDKPEDWVIYNSIKEDGQYISIKRMEGEINASGKLIAHSFIAPDESYMIYDFEHESGYGESDLYISFNKDGAWTKPFNLGPKINTDQTEMTASVSPDGKYLFFHRGVDDDGDILGGFQTHKRKNGEEHWRQLTTLKVMKFRKATTKDVPTIVEMIADDALGSKRENYTIPLPKEYYDAFERIDSDHNQELKVVENESGQIIAVFQMTFIPYLTYQGGIRAQIEGVRVHKEHRGLGIGKKVFEWAIARAKERNAHLLQLTTDKERPDAIRFYESLGFKGTHEGMKMHF</sequence>
<dbReference type="Proteomes" id="UP000664163">
    <property type="component" value="Unassembled WGS sequence"/>
</dbReference>
<evidence type="ECO:0000313" key="4">
    <source>
        <dbReference type="EMBL" id="MBO0331390.1"/>
    </source>
</evidence>
<name>A0ABS3EYY5_9FLAO</name>
<evidence type="ECO:0000256" key="1">
    <source>
        <dbReference type="ARBA" id="ARBA00022679"/>
    </source>
</evidence>